<dbReference type="STRING" id="869213.GCA_000517085_01916"/>
<dbReference type="AlphaFoldDB" id="W7Y2S3"/>
<reference evidence="2 3" key="1">
    <citation type="journal article" date="2014" name="Genome Announc.">
        <title>Draft Genome Sequence of Cytophaga fermentans JCM 21142T, a Facultative Anaerobe Isolated from Marine Mud.</title>
        <authorList>
            <person name="Starns D."/>
            <person name="Oshima K."/>
            <person name="Suda W."/>
            <person name="Iino T."/>
            <person name="Yuki M."/>
            <person name="Inoue J."/>
            <person name="Kitamura K."/>
            <person name="Iida T."/>
            <person name="Darby A."/>
            <person name="Hattori M."/>
            <person name="Ohkuma M."/>
        </authorList>
    </citation>
    <scope>NUCLEOTIDE SEQUENCE [LARGE SCALE GENOMIC DNA]</scope>
    <source>
        <strain evidence="2 3">JCM 21142</strain>
    </source>
</reference>
<keyword evidence="3" id="KW-1185">Reference proteome</keyword>
<comment type="caution">
    <text evidence="2">The sequence shown here is derived from an EMBL/GenBank/DDBJ whole genome shotgun (WGS) entry which is preliminary data.</text>
</comment>
<evidence type="ECO:0000313" key="2">
    <source>
        <dbReference type="EMBL" id="GAF05120.1"/>
    </source>
</evidence>
<feature type="chain" id="PRO_5004903926" description="TonB-linked outer membrane protein, SusC/RagA family" evidence="1">
    <location>
        <begin position="27"/>
        <end position="137"/>
    </location>
</feature>
<proteinExistence type="predicted"/>
<dbReference type="Proteomes" id="UP000019402">
    <property type="component" value="Unassembled WGS sequence"/>
</dbReference>
<evidence type="ECO:0000256" key="1">
    <source>
        <dbReference type="SAM" id="SignalP"/>
    </source>
</evidence>
<keyword evidence="1" id="KW-0732">Signal</keyword>
<feature type="signal peptide" evidence="1">
    <location>
        <begin position="1"/>
        <end position="26"/>
    </location>
</feature>
<gene>
    <name evidence="2" type="ORF">JCM21142_93844</name>
</gene>
<protein>
    <recommendedName>
        <fullName evidence="4">TonB-linked outer membrane protein, SusC/RagA family</fullName>
    </recommendedName>
</protein>
<evidence type="ECO:0000313" key="3">
    <source>
        <dbReference type="Proteomes" id="UP000019402"/>
    </source>
</evidence>
<accession>W7Y2S3</accession>
<sequence>MRILGERKIKLLILSLIICASCAREAYNISFNGVIVDEETNCPVPLSSIQSFCLYQQNIDESASQKVSTLSDSLGQFHIKFDKGYRVSMTVEASDYENKFLQFKPYNSQKPDTIYLKRKHVYQTSTAPIRVDEASPE</sequence>
<evidence type="ECO:0008006" key="4">
    <source>
        <dbReference type="Google" id="ProtNLM"/>
    </source>
</evidence>
<dbReference type="RefSeq" id="WP_027471615.1">
    <property type="nucleotide sequence ID" value="NZ_BAMD01000069.1"/>
</dbReference>
<dbReference type="OrthoDB" id="1114376at2"/>
<organism evidence="2 3">
    <name type="scientific">Saccharicrinis fermentans DSM 9555 = JCM 21142</name>
    <dbReference type="NCBI Taxonomy" id="869213"/>
    <lineage>
        <taxon>Bacteria</taxon>
        <taxon>Pseudomonadati</taxon>
        <taxon>Bacteroidota</taxon>
        <taxon>Bacteroidia</taxon>
        <taxon>Marinilabiliales</taxon>
        <taxon>Marinilabiliaceae</taxon>
        <taxon>Saccharicrinis</taxon>
    </lineage>
</organism>
<dbReference type="eggNOG" id="ENOG502ZNQI">
    <property type="taxonomic scope" value="Bacteria"/>
</dbReference>
<dbReference type="EMBL" id="BAMD01000069">
    <property type="protein sequence ID" value="GAF05120.1"/>
    <property type="molecule type" value="Genomic_DNA"/>
</dbReference>
<name>W7Y2S3_9BACT</name>